<dbReference type="InterPro" id="IPR045851">
    <property type="entry name" value="AMP-bd_C_sf"/>
</dbReference>
<feature type="compositionally biased region" description="Polar residues" evidence="1">
    <location>
        <begin position="830"/>
        <end position="839"/>
    </location>
</feature>
<evidence type="ECO:0000256" key="1">
    <source>
        <dbReference type="SAM" id="MobiDB-lite"/>
    </source>
</evidence>
<feature type="region of interest" description="Disordered" evidence="1">
    <location>
        <begin position="663"/>
        <end position="687"/>
    </location>
</feature>
<dbReference type="InterPro" id="IPR000873">
    <property type="entry name" value="AMP-dep_synth/lig_dom"/>
</dbReference>
<dbReference type="EMBL" id="JALLBG020000246">
    <property type="protein sequence ID" value="KAL3757954.1"/>
    <property type="molecule type" value="Genomic_DNA"/>
</dbReference>
<accession>A0ABD3M1T3</accession>
<dbReference type="Gene3D" id="3.30.300.30">
    <property type="match status" value="1"/>
</dbReference>
<feature type="region of interest" description="Disordered" evidence="1">
    <location>
        <begin position="1"/>
        <end position="22"/>
    </location>
</feature>
<feature type="compositionally biased region" description="Low complexity" evidence="1">
    <location>
        <begin position="667"/>
        <end position="687"/>
    </location>
</feature>
<gene>
    <name evidence="3" type="ORF">ACHAWU_010007</name>
</gene>
<evidence type="ECO:0000259" key="2">
    <source>
        <dbReference type="Pfam" id="PF00501"/>
    </source>
</evidence>
<dbReference type="AlphaFoldDB" id="A0ABD3M1T3"/>
<sequence length="908" mass="99336">MLPSTSSPSASVTQKLHILHRRRRDDSSNYNYNFSDIGVGGKHPAGDWNDSRILFHQPASSAKSSSSNNNNLSYGQCSKIINEHEVWLTNVVRRQHQQCAATFADNSAASSVTTTPVASVSLSSSSLSSSSVVGVGGKINTSQIIIKDTIIGYISENSPDLLLSLLACMNMTLSYQEDRSERQQEQDPIESMRDFKNNLHDDKKLREYYATTSTMSSTNQIAAPPNILPAMINCRWTSVEIEKALSPFPNRVNRYQQQYQQRHHHHKNYDQNHHPVHITILLYGEGYEMLAMDAAERSNNMATTMMTMNGKQQVEEARMRSHYVIALPLPELARQYYHPNVIRGVGSSLDLLRQRHDNDGISEIAQQSPPSALPASPDNDVNNNTSIADALLLFTSGTTSTSGTAKGVRLSHRSLFVQSHAKTLPPCNYDKDTCMLANTVPWFHVGGISSALALILAGGCLVFPPPSPVYPSLSTQPGPGGFSGSSRRNGVGFRPDLILQSLSQPGSLPTNTMSPSVRSSSSSCIAANTLVVVPAMLHAIIAECNTSRNLHSSLISPLYPDVRLVLVGGQSIFASSSSGNDKYKLYQQTRHLFPNARIVQTYACTEAGSSITFEELLEGDGDDKVCRKDSHNTATVADDENSGTNVGYPPQHIQVEIFHPNAGDTTAAKANNPSPSAASPPQLLRPLPHGQTGIIGTRGPHVMSGYWNRSGYDTSNYDDCGWMLTNDLGYIDPLNGKLYFRGRADDVIRTGGESVLASDVERVVVDYFAENGEDRGFVECAVFPLPDEKFGETVCAAVVVAPLTSSAASMSSSSSEVSRRVDDEAPAAIDSNTGSSNECNDMIMVDENEEMKVKIRRYFAERQIAGYKRPRRVFRMRHALPRNISGKVWKHAVIRLCAEAMAKETSRL</sequence>
<evidence type="ECO:0000313" key="4">
    <source>
        <dbReference type="Proteomes" id="UP001530293"/>
    </source>
</evidence>
<dbReference type="CDD" id="cd04433">
    <property type="entry name" value="AFD_class_I"/>
    <property type="match status" value="1"/>
</dbReference>
<keyword evidence="4" id="KW-1185">Reference proteome</keyword>
<organism evidence="3 4">
    <name type="scientific">Discostella pseudostelligera</name>
    <dbReference type="NCBI Taxonomy" id="259834"/>
    <lineage>
        <taxon>Eukaryota</taxon>
        <taxon>Sar</taxon>
        <taxon>Stramenopiles</taxon>
        <taxon>Ochrophyta</taxon>
        <taxon>Bacillariophyta</taxon>
        <taxon>Coscinodiscophyceae</taxon>
        <taxon>Thalassiosirophycidae</taxon>
        <taxon>Stephanodiscales</taxon>
        <taxon>Stephanodiscaceae</taxon>
        <taxon>Discostella</taxon>
    </lineage>
</organism>
<dbReference type="Proteomes" id="UP001530293">
    <property type="component" value="Unassembled WGS sequence"/>
</dbReference>
<reference evidence="3 4" key="1">
    <citation type="submission" date="2024-10" db="EMBL/GenBank/DDBJ databases">
        <title>Updated reference genomes for cyclostephanoid diatoms.</title>
        <authorList>
            <person name="Roberts W.R."/>
            <person name="Alverson A.J."/>
        </authorList>
    </citation>
    <scope>NUCLEOTIDE SEQUENCE [LARGE SCALE GENOMIC DNA]</scope>
    <source>
        <strain evidence="3 4">AJA232-27</strain>
    </source>
</reference>
<dbReference type="Gene3D" id="3.40.50.12780">
    <property type="entry name" value="N-terminal domain of ligase-like"/>
    <property type="match status" value="1"/>
</dbReference>
<evidence type="ECO:0000313" key="3">
    <source>
        <dbReference type="EMBL" id="KAL3757954.1"/>
    </source>
</evidence>
<comment type="caution">
    <text evidence="3">The sequence shown here is derived from an EMBL/GenBank/DDBJ whole genome shotgun (WGS) entry which is preliminary data.</text>
</comment>
<dbReference type="PANTHER" id="PTHR43201">
    <property type="entry name" value="ACYL-COA SYNTHETASE"/>
    <property type="match status" value="1"/>
</dbReference>
<name>A0ABD3M1T3_9STRA</name>
<protein>
    <recommendedName>
        <fullName evidence="2">AMP-dependent synthetase/ligase domain-containing protein</fullName>
    </recommendedName>
</protein>
<feature type="compositionally biased region" description="Polar residues" evidence="1">
    <location>
        <begin position="1"/>
        <end position="14"/>
    </location>
</feature>
<feature type="domain" description="AMP-dependent synthetase/ligase" evidence="2">
    <location>
        <begin position="384"/>
        <end position="469"/>
    </location>
</feature>
<proteinExistence type="predicted"/>
<dbReference type="InterPro" id="IPR042099">
    <property type="entry name" value="ANL_N_sf"/>
</dbReference>
<dbReference type="Pfam" id="PF00501">
    <property type="entry name" value="AMP-binding"/>
    <property type="match status" value="1"/>
</dbReference>
<dbReference type="PANTHER" id="PTHR43201:SF32">
    <property type="entry name" value="2-SUCCINYLBENZOATE--COA LIGASE, CHLOROPLASTIC_PEROXISOMAL"/>
    <property type="match status" value="1"/>
</dbReference>
<feature type="region of interest" description="Disordered" evidence="1">
    <location>
        <begin position="811"/>
        <end position="839"/>
    </location>
</feature>
<dbReference type="SUPFAM" id="SSF56801">
    <property type="entry name" value="Acetyl-CoA synthetase-like"/>
    <property type="match status" value="1"/>
</dbReference>